<evidence type="ECO:0000313" key="2">
    <source>
        <dbReference type="Proteomes" id="UP000295649"/>
    </source>
</evidence>
<comment type="caution">
    <text evidence="1">The sequence shown here is derived from an EMBL/GenBank/DDBJ whole genome shotgun (WGS) entry which is preliminary data.</text>
</comment>
<proteinExistence type="predicted"/>
<accession>A0ABY2CPG3</accession>
<dbReference type="EMBL" id="SMCN01000011">
    <property type="protein sequence ID" value="TCV82857.1"/>
    <property type="molecule type" value="Genomic_DNA"/>
</dbReference>
<dbReference type="Proteomes" id="UP000295649">
    <property type="component" value="Unassembled WGS sequence"/>
</dbReference>
<sequence length="51" mass="5578">MTGLSMCFLLELLAQLDRVLGRDSISIGLDGYKIGGGSVFINEEVCDSERR</sequence>
<evidence type="ECO:0000313" key="1">
    <source>
        <dbReference type="EMBL" id="TCV82857.1"/>
    </source>
</evidence>
<protein>
    <submittedName>
        <fullName evidence="1">Uncharacterized protein</fullName>
    </submittedName>
</protein>
<keyword evidence="2" id="KW-1185">Reference proteome</keyword>
<reference evidence="1 2" key="1">
    <citation type="submission" date="2019-03" db="EMBL/GenBank/DDBJ databases">
        <title>Systems level insights into methane cycling in arid and semi-arid ecosystems.</title>
        <authorList>
            <person name="Kalyuzhnaya M."/>
        </authorList>
    </citation>
    <scope>NUCLEOTIDE SEQUENCE [LARGE SCALE GENOMIC DNA]</scope>
    <source>
        <strain evidence="1 2">S-1</strain>
    </source>
</reference>
<name>A0ABY2CPG3_METMH</name>
<organism evidence="1 2">
    <name type="scientific">Methylomonas methanica</name>
    <dbReference type="NCBI Taxonomy" id="421"/>
    <lineage>
        <taxon>Bacteria</taxon>
        <taxon>Pseudomonadati</taxon>
        <taxon>Pseudomonadota</taxon>
        <taxon>Gammaproteobacteria</taxon>
        <taxon>Methylococcales</taxon>
        <taxon>Methylococcaceae</taxon>
        <taxon>Methylomonas</taxon>
    </lineage>
</organism>
<gene>
    <name evidence="1" type="ORF">EDE11_111113</name>
</gene>